<evidence type="ECO:0000256" key="1">
    <source>
        <dbReference type="SAM" id="MobiDB-lite"/>
    </source>
</evidence>
<protein>
    <submittedName>
        <fullName evidence="3">Uncharacterized protein</fullName>
    </submittedName>
</protein>
<feature type="transmembrane region" description="Helical" evidence="2">
    <location>
        <begin position="184"/>
        <end position="202"/>
    </location>
</feature>
<feature type="transmembrane region" description="Helical" evidence="2">
    <location>
        <begin position="144"/>
        <end position="169"/>
    </location>
</feature>
<evidence type="ECO:0000256" key="2">
    <source>
        <dbReference type="SAM" id="Phobius"/>
    </source>
</evidence>
<reference evidence="3 4" key="1">
    <citation type="submission" date="2019-01" db="EMBL/GenBank/DDBJ databases">
        <title>Draft genome sequences of three monokaryotic isolates of the white-rot basidiomycete fungus Dichomitus squalens.</title>
        <authorList>
            <consortium name="DOE Joint Genome Institute"/>
            <person name="Lopez S.C."/>
            <person name="Andreopoulos B."/>
            <person name="Pangilinan J."/>
            <person name="Lipzen A."/>
            <person name="Riley R."/>
            <person name="Ahrendt S."/>
            <person name="Ng V."/>
            <person name="Barry K."/>
            <person name="Daum C."/>
            <person name="Grigoriev I.V."/>
            <person name="Hilden K.S."/>
            <person name="Makela M.R."/>
            <person name="de Vries R.P."/>
        </authorList>
    </citation>
    <scope>NUCLEOTIDE SEQUENCE [LARGE SCALE GENOMIC DNA]</scope>
    <source>
        <strain evidence="3 4">CBS 464.89</strain>
    </source>
</reference>
<dbReference type="Proteomes" id="UP000292082">
    <property type="component" value="Unassembled WGS sequence"/>
</dbReference>
<keyword evidence="2" id="KW-0812">Transmembrane</keyword>
<keyword evidence="4" id="KW-1185">Reference proteome</keyword>
<proteinExistence type="predicted"/>
<accession>A0A4Q9PSJ5</accession>
<keyword evidence="2" id="KW-1133">Transmembrane helix</keyword>
<feature type="transmembrane region" description="Helical" evidence="2">
    <location>
        <begin position="58"/>
        <end position="80"/>
    </location>
</feature>
<feature type="compositionally biased region" description="Polar residues" evidence="1">
    <location>
        <begin position="303"/>
        <end position="322"/>
    </location>
</feature>
<feature type="region of interest" description="Disordered" evidence="1">
    <location>
        <begin position="296"/>
        <end position="322"/>
    </location>
</feature>
<gene>
    <name evidence="3" type="ORF">BD310DRAFT_929597</name>
</gene>
<feature type="transmembrane region" description="Helical" evidence="2">
    <location>
        <begin position="258"/>
        <end position="278"/>
    </location>
</feature>
<feature type="transmembrane region" description="Helical" evidence="2">
    <location>
        <begin position="113"/>
        <end position="132"/>
    </location>
</feature>
<dbReference type="EMBL" id="ML145138">
    <property type="protein sequence ID" value="TBU57379.1"/>
    <property type="molecule type" value="Genomic_DNA"/>
</dbReference>
<sequence>MLNSLPSSRPSDAPPGPTTHLETYLLAGNFVVGVGYGLQLILWFLCTSYLWRQRSRSWKIIFLLCFLALLLSVETIYAIAEAHSIQLAYVNHRGYPGGPWQYQLDKQNTPTTVLLHTSLFTLTFLGDSLVLWRCWVVWSAFETCAAILVNIFPALSLLASVVVGVLWIVTLSTYHADSQALETAYYAISIILNGLLTSLITFKLLSYRRSVLKLLPSEHGSQYLSLTAIVVESAAIHTAFALVFVVSYGLESPINEMFVGFASAAQQVATYLIIYRVADGKAWTRGMQHSKTMTSMRFDEPQTDSQSSEALPSLPNSDSDAV</sequence>
<evidence type="ECO:0000313" key="3">
    <source>
        <dbReference type="EMBL" id="TBU57379.1"/>
    </source>
</evidence>
<keyword evidence="2" id="KW-0472">Membrane</keyword>
<organism evidence="3 4">
    <name type="scientific">Dichomitus squalens</name>
    <dbReference type="NCBI Taxonomy" id="114155"/>
    <lineage>
        <taxon>Eukaryota</taxon>
        <taxon>Fungi</taxon>
        <taxon>Dikarya</taxon>
        <taxon>Basidiomycota</taxon>
        <taxon>Agaricomycotina</taxon>
        <taxon>Agaricomycetes</taxon>
        <taxon>Polyporales</taxon>
        <taxon>Polyporaceae</taxon>
        <taxon>Dichomitus</taxon>
    </lineage>
</organism>
<name>A0A4Q9PSJ5_9APHY</name>
<evidence type="ECO:0000313" key="4">
    <source>
        <dbReference type="Proteomes" id="UP000292082"/>
    </source>
</evidence>
<feature type="transmembrane region" description="Helical" evidence="2">
    <location>
        <begin position="223"/>
        <end position="246"/>
    </location>
</feature>
<feature type="transmembrane region" description="Helical" evidence="2">
    <location>
        <begin position="24"/>
        <end position="46"/>
    </location>
</feature>
<dbReference type="AlphaFoldDB" id="A0A4Q9PSJ5"/>